<sequence>MMTNRFEVRAGGPDGPVVALAQQKRLALREAVTFYADEQRSQPLFGFRARQVMDLNAGYDVTDAAGAPLGFFRKDFGQSLLRSTFHVEVPSLGLRASGSERSQLVALLRRFTDFSWPVHFDFATAEGVPVMSVERQWSLRDAYAVELPSGPGGARMDWRVAACLAVACDVLLSR</sequence>
<gene>
    <name evidence="1" type="ORF">GC722_02510</name>
</gene>
<dbReference type="EMBL" id="WPCU01000003">
    <property type="protein sequence ID" value="MVA74906.1"/>
    <property type="molecule type" value="Genomic_DNA"/>
</dbReference>
<accession>A0A6A9UPU0</accession>
<organism evidence="1 2">
    <name type="scientific">Auraticoccus cholistanensis</name>
    <dbReference type="NCBI Taxonomy" id="2656650"/>
    <lineage>
        <taxon>Bacteria</taxon>
        <taxon>Bacillati</taxon>
        <taxon>Actinomycetota</taxon>
        <taxon>Actinomycetes</taxon>
        <taxon>Propionibacteriales</taxon>
        <taxon>Propionibacteriaceae</taxon>
        <taxon>Auraticoccus</taxon>
    </lineage>
</organism>
<reference evidence="1 2" key="1">
    <citation type="submission" date="2019-12" db="EMBL/GenBank/DDBJ databases">
        <title>Auraticoccus cholistani sp. nov., an actinomycete isolated from soil of Cholistan desert.</title>
        <authorList>
            <person name="Cheema M.T."/>
        </authorList>
    </citation>
    <scope>NUCLEOTIDE SEQUENCE [LARGE SCALE GENOMIC DNA]</scope>
    <source>
        <strain evidence="1 2">F435</strain>
    </source>
</reference>
<keyword evidence="2" id="KW-1185">Reference proteome</keyword>
<dbReference type="Proteomes" id="UP000435304">
    <property type="component" value="Unassembled WGS sequence"/>
</dbReference>
<dbReference type="Pfam" id="PF04525">
    <property type="entry name" value="LOR"/>
    <property type="match status" value="1"/>
</dbReference>
<dbReference type="InterPro" id="IPR007612">
    <property type="entry name" value="LOR"/>
</dbReference>
<dbReference type="AlphaFoldDB" id="A0A6A9UPU0"/>
<comment type="caution">
    <text evidence="1">The sequence shown here is derived from an EMBL/GenBank/DDBJ whole genome shotgun (WGS) entry which is preliminary data.</text>
</comment>
<evidence type="ECO:0000313" key="1">
    <source>
        <dbReference type="EMBL" id="MVA74906.1"/>
    </source>
</evidence>
<evidence type="ECO:0008006" key="3">
    <source>
        <dbReference type="Google" id="ProtNLM"/>
    </source>
</evidence>
<name>A0A6A9UPU0_9ACTN</name>
<protein>
    <recommendedName>
        <fullName evidence="3">Scramblase</fullName>
    </recommendedName>
</protein>
<evidence type="ECO:0000313" key="2">
    <source>
        <dbReference type="Proteomes" id="UP000435304"/>
    </source>
</evidence>
<proteinExistence type="predicted"/>